<feature type="transmembrane region" description="Helical" evidence="7">
    <location>
        <begin position="191"/>
        <end position="208"/>
    </location>
</feature>
<dbReference type="Gene3D" id="1.20.1730.10">
    <property type="entry name" value="Sodium/glucose cotransporter"/>
    <property type="match status" value="1"/>
</dbReference>
<feature type="transmembrane region" description="Helical" evidence="7">
    <location>
        <begin position="281"/>
        <end position="306"/>
    </location>
</feature>
<evidence type="ECO:0000256" key="2">
    <source>
        <dbReference type="ARBA" id="ARBA00006434"/>
    </source>
</evidence>
<feature type="transmembrane region" description="Helical" evidence="7">
    <location>
        <begin position="241"/>
        <end position="260"/>
    </location>
</feature>
<keyword evidence="5 7" id="KW-0472">Membrane</keyword>
<dbReference type="PANTHER" id="PTHR11819">
    <property type="entry name" value="SOLUTE CARRIER FAMILY 5"/>
    <property type="match status" value="1"/>
</dbReference>
<feature type="transmembrane region" description="Helical" evidence="7">
    <location>
        <begin position="564"/>
        <end position="584"/>
    </location>
</feature>
<comment type="subcellular location">
    <subcellularLocation>
        <location evidence="1">Membrane</location>
        <topology evidence="1">Multi-pass membrane protein</topology>
    </subcellularLocation>
</comment>
<comment type="similarity">
    <text evidence="2 6">Belongs to the sodium:solute symporter (SSF) (TC 2.A.21) family.</text>
</comment>
<dbReference type="NCBIfam" id="NF007790">
    <property type="entry name" value="PRK10484.1"/>
    <property type="match status" value="1"/>
</dbReference>
<sequence>MLTIISFVFFTSLVGLITWLLTRNDNHESSAGYFLAGRSLTGGFIAGSLLLTNLSTEQLVGLNGAAYADGLCVMAWEVIAAVSLVILALLYLPRYLKSGIATVPQFLEKRFDRGTRAITTMIFLVAYAGILLPIILYTGAKGLTEILDMSTLTGIDDEFTLITVTVWLIGVIGSIYAIWGGLRSVAVSDTLNGFGLLVGGILIAYYGLVTVNPDGALAGLETLHKATPEKFNSIGGPSQSVPFSTLFTGVLLLNLFYWTTNQQIIQRTFGAKSLAEGQKGVLVAGVFKVLAPMILVLPGMIAFFLYGRVQVGDEIVPVLDKTTETVAMVMSAGDEQKIVHGAEVQELLKVDSEEAALTSRMTTLEDADGKTWEVEKLFGPGVVVIAGADGKNQYLENLSEAELARILPPREKDKSYGRLVQNVLPGWLNGFFAAAVIGAILSSFNSALNSTATLFSLGAYKTVLHKNASDQQVIRAGKIFGIVIAIVSMLAAPMLLGQDSIFGYLQKMNAIYFIPIFSVMLIGQLTKTVPAMAAKVGLIASFAAICLGYFFPPVAKVVGQIHEFHFIGAVFLGTILLMLLIGKIKPRETPWVQEYSRDVDLTPWVFAKPLGIGLVIFVLAIYVYFADFSILSA</sequence>
<evidence type="ECO:0000313" key="8">
    <source>
        <dbReference type="EMBL" id="QDT32652.1"/>
    </source>
</evidence>
<reference evidence="8 9" key="1">
    <citation type="submission" date="2019-02" db="EMBL/GenBank/DDBJ databases">
        <title>Deep-cultivation of Planctomycetes and their phenomic and genomic characterization uncovers novel biology.</title>
        <authorList>
            <person name="Wiegand S."/>
            <person name="Jogler M."/>
            <person name="Boedeker C."/>
            <person name="Pinto D."/>
            <person name="Vollmers J."/>
            <person name="Rivas-Marin E."/>
            <person name="Kohn T."/>
            <person name="Peeters S.H."/>
            <person name="Heuer A."/>
            <person name="Rast P."/>
            <person name="Oberbeckmann S."/>
            <person name="Bunk B."/>
            <person name="Jeske O."/>
            <person name="Meyerdierks A."/>
            <person name="Storesund J.E."/>
            <person name="Kallscheuer N."/>
            <person name="Luecker S."/>
            <person name="Lage O.M."/>
            <person name="Pohl T."/>
            <person name="Merkel B.J."/>
            <person name="Hornburger P."/>
            <person name="Mueller R.-W."/>
            <person name="Bruemmer F."/>
            <person name="Labrenz M."/>
            <person name="Spormann A.M."/>
            <person name="Op den Camp H."/>
            <person name="Overmann J."/>
            <person name="Amann R."/>
            <person name="Jetten M.S.M."/>
            <person name="Mascher T."/>
            <person name="Medema M.H."/>
            <person name="Devos D.P."/>
            <person name="Kaster A.-K."/>
            <person name="Ovreas L."/>
            <person name="Rohde M."/>
            <person name="Galperin M.Y."/>
            <person name="Jogler C."/>
        </authorList>
    </citation>
    <scope>NUCLEOTIDE SEQUENCE [LARGE SCALE GENOMIC DNA]</scope>
    <source>
        <strain evidence="8 9">Mal48</strain>
    </source>
</reference>
<feature type="transmembrane region" description="Helical" evidence="7">
    <location>
        <begin position="6"/>
        <end position="22"/>
    </location>
</feature>
<organism evidence="8 9">
    <name type="scientific">Thalassoglobus polymorphus</name>
    <dbReference type="NCBI Taxonomy" id="2527994"/>
    <lineage>
        <taxon>Bacteria</taxon>
        <taxon>Pseudomonadati</taxon>
        <taxon>Planctomycetota</taxon>
        <taxon>Planctomycetia</taxon>
        <taxon>Planctomycetales</taxon>
        <taxon>Planctomycetaceae</taxon>
        <taxon>Thalassoglobus</taxon>
    </lineage>
</organism>
<feature type="transmembrane region" description="Helical" evidence="7">
    <location>
        <begin position="117"/>
        <end position="139"/>
    </location>
</feature>
<dbReference type="PANTHER" id="PTHR11819:SF195">
    <property type="entry name" value="SODIUM_GLUCOSE COTRANSPORTER 4"/>
    <property type="match status" value="1"/>
</dbReference>
<dbReference type="EMBL" id="CP036267">
    <property type="protein sequence ID" value="QDT32652.1"/>
    <property type="molecule type" value="Genomic_DNA"/>
</dbReference>
<proteinExistence type="inferred from homology"/>
<feature type="transmembrane region" description="Helical" evidence="7">
    <location>
        <begin position="532"/>
        <end position="552"/>
    </location>
</feature>
<protein>
    <submittedName>
        <fullName evidence="8">Putative symporter YidK</fullName>
    </submittedName>
</protein>
<dbReference type="OrthoDB" id="9814523at2"/>
<evidence type="ECO:0000256" key="5">
    <source>
        <dbReference type="ARBA" id="ARBA00023136"/>
    </source>
</evidence>
<dbReference type="Proteomes" id="UP000315724">
    <property type="component" value="Chromosome"/>
</dbReference>
<feature type="transmembrane region" description="Helical" evidence="7">
    <location>
        <begin position="159"/>
        <end position="179"/>
    </location>
</feature>
<feature type="transmembrane region" description="Helical" evidence="7">
    <location>
        <begin position="508"/>
        <end position="525"/>
    </location>
</feature>
<accession>A0A517QLY3</accession>
<dbReference type="KEGG" id="tpol:Mal48_18990"/>
<dbReference type="InterPro" id="IPR038377">
    <property type="entry name" value="Na/Glc_symporter_sf"/>
</dbReference>
<evidence type="ECO:0000256" key="4">
    <source>
        <dbReference type="ARBA" id="ARBA00022989"/>
    </source>
</evidence>
<feature type="transmembrane region" description="Helical" evidence="7">
    <location>
        <begin position="605"/>
        <end position="625"/>
    </location>
</feature>
<evidence type="ECO:0000256" key="1">
    <source>
        <dbReference type="ARBA" id="ARBA00004141"/>
    </source>
</evidence>
<evidence type="ECO:0000313" key="9">
    <source>
        <dbReference type="Proteomes" id="UP000315724"/>
    </source>
</evidence>
<gene>
    <name evidence="8" type="primary">yidK</name>
    <name evidence="8" type="ORF">Mal48_18990</name>
</gene>
<dbReference type="GO" id="GO:0005886">
    <property type="term" value="C:plasma membrane"/>
    <property type="evidence" value="ECO:0007669"/>
    <property type="project" value="TreeGrafter"/>
</dbReference>
<name>A0A517QLY3_9PLAN</name>
<dbReference type="Pfam" id="PF00474">
    <property type="entry name" value="SSF"/>
    <property type="match status" value="2"/>
</dbReference>
<dbReference type="AlphaFoldDB" id="A0A517QLY3"/>
<dbReference type="CDD" id="cd10328">
    <property type="entry name" value="SLC5sbd_YidK"/>
    <property type="match status" value="1"/>
</dbReference>
<evidence type="ECO:0000256" key="3">
    <source>
        <dbReference type="ARBA" id="ARBA00022692"/>
    </source>
</evidence>
<keyword evidence="3 7" id="KW-0812">Transmembrane</keyword>
<dbReference type="RefSeq" id="WP_145198062.1">
    <property type="nucleotide sequence ID" value="NZ_CP036267.1"/>
</dbReference>
<dbReference type="GO" id="GO:0005412">
    <property type="term" value="F:D-glucose:sodium symporter activity"/>
    <property type="evidence" value="ECO:0007669"/>
    <property type="project" value="TreeGrafter"/>
</dbReference>
<evidence type="ECO:0000256" key="7">
    <source>
        <dbReference type="SAM" id="Phobius"/>
    </source>
</evidence>
<keyword evidence="4 7" id="KW-1133">Transmembrane helix</keyword>
<feature type="transmembrane region" description="Helical" evidence="7">
    <location>
        <begin position="431"/>
        <end position="458"/>
    </location>
</feature>
<dbReference type="InterPro" id="IPR001734">
    <property type="entry name" value="Na/solute_symporter"/>
</dbReference>
<evidence type="ECO:0000256" key="6">
    <source>
        <dbReference type="RuleBase" id="RU362091"/>
    </source>
</evidence>
<feature type="transmembrane region" description="Helical" evidence="7">
    <location>
        <begin position="479"/>
        <end position="496"/>
    </location>
</feature>
<dbReference type="PROSITE" id="PS50283">
    <property type="entry name" value="NA_SOLUT_SYMP_3"/>
    <property type="match status" value="1"/>
</dbReference>
<feature type="transmembrane region" description="Helical" evidence="7">
    <location>
        <begin position="34"/>
        <end position="54"/>
    </location>
</feature>
<feature type="transmembrane region" description="Helical" evidence="7">
    <location>
        <begin position="74"/>
        <end position="96"/>
    </location>
</feature>
<keyword evidence="9" id="KW-1185">Reference proteome</keyword>